<reference evidence="4 5" key="1">
    <citation type="submission" date="2021-08" db="EMBL/GenBank/DDBJ databases">
        <title>Draft Genome Sequence of Phanerochaete sordida strain YK-624.</title>
        <authorList>
            <person name="Mori T."/>
            <person name="Dohra H."/>
            <person name="Suzuki T."/>
            <person name="Kawagishi H."/>
            <person name="Hirai H."/>
        </authorList>
    </citation>
    <scope>NUCLEOTIDE SEQUENCE [LARGE SCALE GENOMIC DNA]</scope>
    <source>
        <strain evidence="4 5">YK-624</strain>
    </source>
</reference>
<feature type="transmembrane region" description="Helical" evidence="2">
    <location>
        <begin position="30"/>
        <end position="55"/>
    </location>
</feature>
<feature type="transmembrane region" description="Helical" evidence="2">
    <location>
        <begin position="248"/>
        <end position="268"/>
    </location>
</feature>
<dbReference type="EMBL" id="BPQB01000010">
    <property type="protein sequence ID" value="GJE88776.1"/>
    <property type="molecule type" value="Genomic_DNA"/>
</dbReference>
<dbReference type="OrthoDB" id="3190888at2759"/>
<protein>
    <recommendedName>
        <fullName evidence="3">DUF6534 domain-containing protein</fullName>
    </recommendedName>
</protein>
<evidence type="ECO:0000259" key="3">
    <source>
        <dbReference type="Pfam" id="PF20152"/>
    </source>
</evidence>
<feature type="region of interest" description="Disordered" evidence="1">
    <location>
        <begin position="301"/>
        <end position="326"/>
    </location>
</feature>
<feature type="transmembrane region" description="Helical" evidence="2">
    <location>
        <begin position="102"/>
        <end position="123"/>
    </location>
</feature>
<dbReference type="Pfam" id="PF20152">
    <property type="entry name" value="DUF6534"/>
    <property type="match status" value="1"/>
</dbReference>
<dbReference type="InterPro" id="IPR045339">
    <property type="entry name" value="DUF6534"/>
</dbReference>
<dbReference type="PANTHER" id="PTHR40465">
    <property type="entry name" value="CHROMOSOME 1, WHOLE GENOME SHOTGUN SEQUENCE"/>
    <property type="match status" value="1"/>
</dbReference>
<evidence type="ECO:0000313" key="5">
    <source>
        <dbReference type="Proteomes" id="UP000703269"/>
    </source>
</evidence>
<feature type="transmembrane region" description="Helical" evidence="2">
    <location>
        <begin position="181"/>
        <end position="201"/>
    </location>
</feature>
<feature type="transmembrane region" description="Helical" evidence="2">
    <location>
        <begin position="144"/>
        <end position="161"/>
    </location>
</feature>
<feature type="domain" description="DUF6534" evidence="3">
    <location>
        <begin position="187"/>
        <end position="272"/>
    </location>
</feature>
<feature type="transmembrane region" description="Helical" evidence="2">
    <location>
        <begin position="67"/>
        <end position="90"/>
    </location>
</feature>
<sequence>MSAPSATDASGLAANSVLNSAMVVSKDNTYGATFVGMAASSALFGILCSQCFTYFRRYPLDRPFYKILVAFLWLIETVDQSFIGHAAYFYTVSNWGNPVVLIAAPVWTLVVQVLLGAVAGAVVKTCFAMRVWRFSGGNRPVTGIILALTFAQLGAACVYTAKGLQLSSLLEIDSLKIIGSTSLGLGMATDMITAASLCWFLQGLRTGYSKDDSLVNNLSLYAVNTGVLTSAVSLSCMILYNIMPDNFIFMALYFVLSKLYVNSFLATLNTRRVLRGRGTDAETNTMPTFLMVGKLTKHENHPDNVHHVYPPSAARDGRAPRSKQDLLRSQTSALEVEIEQEVTVSRDSGYGVAV</sequence>
<dbReference type="AlphaFoldDB" id="A0A9P3G5R4"/>
<dbReference type="Proteomes" id="UP000703269">
    <property type="component" value="Unassembled WGS sequence"/>
</dbReference>
<name>A0A9P3G5R4_9APHY</name>
<gene>
    <name evidence="4" type="ORF">PsYK624_048620</name>
</gene>
<evidence type="ECO:0000256" key="1">
    <source>
        <dbReference type="SAM" id="MobiDB-lite"/>
    </source>
</evidence>
<keyword evidence="2" id="KW-0812">Transmembrane</keyword>
<comment type="caution">
    <text evidence="4">The sequence shown here is derived from an EMBL/GenBank/DDBJ whole genome shotgun (WGS) entry which is preliminary data.</text>
</comment>
<evidence type="ECO:0000256" key="2">
    <source>
        <dbReference type="SAM" id="Phobius"/>
    </source>
</evidence>
<organism evidence="4 5">
    <name type="scientific">Phanerochaete sordida</name>
    <dbReference type="NCBI Taxonomy" id="48140"/>
    <lineage>
        <taxon>Eukaryota</taxon>
        <taxon>Fungi</taxon>
        <taxon>Dikarya</taxon>
        <taxon>Basidiomycota</taxon>
        <taxon>Agaricomycotina</taxon>
        <taxon>Agaricomycetes</taxon>
        <taxon>Polyporales</taxon>
        <taxon>Phanerochaetaceae</taxon>
        <taxon>Phanerochaete</taxon>
    </lineage>
</organism>
<keyword evidence="2" id="KW-0472">Membrane</keyword>
<keyword evidence="5" id="KW-1185">Reference proteome</keyword>
<feature type="compositionally biased region" description="Basic and acidic residues" evidence="1">
    <location>
        <begin position="315"/>
        <end position="326"/>
    </location>
</feature>
<keyword evidence="2" id="KW-1133">Transmembrane helix</keyword>
<feature type="transmembrane region" description="Helical" evidence="2">
    <location>
        <begin position="221"/>
        <end position="242"/>
    </location>
</feature>
<accession>A0A9P3G5R4</accession>
<proteinExistence type="predicted"/>
<evidence type="ECO:0000313" key="4">
    <source>
        <dbReference type="EMBL" id="GJE88776.1"/>
    </source>
</evidence>
<dbReference type="PANTHER" id="PTHR40465:SF1">
    <property type="entry name" value="DUF6534 DOMAIN-CONTAINING PROTEIN"/>
    <property type="match status" value="1"/>
</dbReference>